<name>A0A167X0Q6_9FLAO</name>
<dbReference type="STRING" id="249352.SAMN05444395_103279"/>
<dbReference type="Proteomes" id="UP000077164">
    <property type="component" value="Unassembled WGS sequence"/>
</dbReference>
<accession>A0A167X0Q6</accession>
<evidence type="ECO:0000256" key="1">
    <source>
        <dbReference type="SAM" id="Phobius"/>
    </source>
</evidence>
<keyword evidence="3" id="KW-1185">Reference proteome</keyword>
<comment type="caution">
    <text evidence="2">The sequence shown here is derived from an EMBL/GenBank/DDBJ whole genome shotgun (WGS) entry which is preliminary data.</text>
</comment>
<evidence type="ECO:0000313" key="2">
    <source>
        <dbReference type="EMBL" id="OAB27918.1"/>
    </source>
</evidence>
<reference evidence="2 3" key="1">
    <citation type="submission" date="2016-03" db="EMBL/GenBank/DDBJ databases">
        <title>Draft genome sequence of Flavobacterium fryxellicola DSM 16209.</title>
        <authorList>
            <person name="Shin S.-K."/>
            <person name="Yi H."/>
        </authorList>
    </citation>
    <scope>NUCLEOTIDE SEQUENCE [LARGE SCALE GENOMIC DNA]</scope>
    <source>
        <strain evidence="2 3">DSM 16209</strain>
    </source>
</reference>
<dbReference type="RefSeq" id="WP_066079791.1">
    <property type="nucleotide sequence ID" value="NZ_FRDK01000003.1"/>
</dbReference>
<dbReference type="AlphaFoldDB" id="A0A167X0Q6"/>
<keyword evidence="1" id="KW-1133">Transmembrane helix</keyword>
<sequence length="166" mass="19633">MDIDNEISLRLRFHKDIAENADIVRQKFANYTQIKSNDYFVKVRGYHIWLNLKGPKKKYYSPHLHIELEPTSTAETHIRGLYGPDPNLWTFFIFLHFITAGLFLIFGGIAYSNSILKQDTTFDFIVMILMVIVWFLLYFIAKQIRQNGNNQMEYLDDLFQEIVNSK</sequence>
<gene>
    <name evidence="2" type="ORF">FBFR_08620</name>
</gene>
<keyword evidence="1" id="KW-0812">Transmembrane</keyword>
<dbReference type="EMBL" id="LVJE01000013">
    <property type="protein sequence ID" value="OAB27918.1"/>
    <property type="molecule type" value="Genomic_DNA"/>
</dbReference>
<organism evidence="2 3">
    <name type="scientific">Flavobacterium fryxellicola</name>
    <dbReference type="NCBI Taxonomy" id="249352"/>
    <lineage>
        <taxon>Bacteria</taxon>
        <taxon>Pseudomonadati</taxon>
        <taxon>Bacteroidota</taxon>
        <taxon>Flavobacteriia</taxon>
        <taxon>Flavobacteriales</taxon>
        <taxon>Flavobacteriaceae</taxon>
        <taxon>Flavobacterium</taxon>
    </lineage>
</organism>
<proteinExistence type="predicted"/>
<keyword evidence="1" id="KW-0472">Membrane</keyword>
<protein>
    <recommendedName>
        <fullName evidence="4">GTP-binding protein</fullName>
    </recommendedName>
</protein>
<feature type="transmembrane region" description="Helical" evidence="1">
    <location>
        <begin position="88"/>
        <end position="112"/>
    </location>
</feature>
<evidence type="ECO:0008006" key="4">
    <source>
        <dbReference type="Google" id="ProtNLM"/>
    </source>
</evidence>
<feature type="transmembrane region" description="Helical" evidence="1">
    <location>
        <begin position="124"/>
        <end position="141"/>
    </location>
</feature>
<evidence type="ECO:0000313" key="3">
    <source>
        <dbReference type="Proteomes" id="UP000077164"/>
    </source>
</evidence>
<dbReference type="OrthoDB" id="1451346at2"/>